<dbReference type="RefSeq" id="WP_240269570.1">
    <property type="nucleotide sequence ID" value="NZ_JAKSXN010000028.1"/>
</dbReference>
<protein>
    <recommendedName>
        <fullName evidence="4">DUF3021 domain-containing protein</fullName>
    </recommendedName>
</protein>
<sequence>MKISKYISHFIKDWFIASGVLTVITAIYMSLSSTERISSLWLWQILIGASAFTFYKYALVNKYEPALSKKAQVISFALCYALAAVMLLLWLWLASPNPMMDTEQLLMLIMVILVIKGLVYAMMFIDGHKQANQVNQKLSEYRNSRDE</sequence>
<keyword evidence="1" id="KW-1133">Transmembrane helix</keyword>
<accession>A0ABW3SD85</accession>
<keyword evidence="1" id="KW-0472">Membrane</keyword>
<evidence type="ECO:0000313" key="2">
    <source>
        <dbReference type="EMBL" id="MFD1182417.1"/>
    </source>
</evidence>
<feature type="transmembrane region" description="Helical" evidence="1">
    <location>
        <begin position="41"/>
        <end position="59"/>
    </location>
</feature>
<feature type="transmembrane region" description="Helical" evidence="1">
    <location>
        <begin position="12"/>
        <end position="29"/>
    </location>
</feature>
<proteinExistence type="predicted"/>
<name>A0ABW3SD85_9BACL</name>
<organism evidence="2 3">
    <name type="scientific">Paenibacillus timonensis</name>
    <dbReference type="NCBI Taxonomy" id="225915"/>
    <lineage>
        <taxon>Bacteria</taxon>
        <taxon>Bacillati</taxon>
        <taxon>Bacillota</taxon>
        <taxon>Bacilli</taxon>
        <taxon>Bacillales</taxon>
        <taxon>Paenibacillaceae</taxon>
        <taxon>Paenibacillus</taxon>
    </lineage>
</organism>
<feature type="transmembrane region" description="Helical" evidence="1">
    <location>
        <begin position="105"/>
        <end position="125"/>
    </location>
</feature>
<evidence type="ECO:0000313" key="3">
    <source>
        <dbReference type="Proteomes" id="UP001597211"/>
    </source>
</evidence>
<evidence type="ECO:0000256" key="1">
    <source>
        <dbReference type="SAM" id="Phobius"/>
    </source>
</evidence>
<gene>
    <name evidence="2" type="ORF">ACFQ2Z_13705</name>
</gene>
<dbReference type="Proteomes" id="UP001597211">
    <property type="component" value="Unassembled WGS sequence"/>
</dbReference>
<dbReference type="EMBL" id="JBHTKZ010000025">
    <property type="protein sequence ID" value="MFD1182417.1"/>
    <property type="molecule type" value="Genomic_DNA"/>
</dbReference>
<reference evidence="3" key="1">
    <citation type="journal article" date="2019" name="Int. J. Syst. Evol. Microbiol.">
        <title>The Global Catalogue of Microorganisms (GCM) 10K type strain sequencing project: providing services to taxonomists for standard genome sequencing and annotation.</title>
        <authorList>
            <consortium name="The Broad Institute Genomics Platform"/>
            <consortium name="The Broad Institute Genome Sequencing Center for Infectious Disease"/>
            <person name="Wu L."/>
            <person name="Ma J."/>
        </authorList>
    </citation>
    <scope>NUCLEOTIDE SEQUENCE [LARGE SCALE GENOMIC DNA]</scope>
    <source>
        <strain evidence="3">CCUG 48216</strain>
    </source>
</reference>
<keyword evidence="3" id="KW-1185">Reference proteome</keyword>
<feature type="transmembrane region" description="Helical" evidence="1">
    <location>
        <begin position="71"/>
        <end position="93"/>
    </location>
</feature>
<comment type="caution">
    <text evidence="2">The sequence shown here is derived from an EMBL/GenBank/DDBJ whole genome shotgun (WGS) entry which is preliminary data.</text>
</comment>
<evidence type="ECO:0008006" key="4">
    <source>
        <dbReference type="Google" id="ProtNLM"/>
    </source>
</evidence>
<keyword evidence="1" id="KW-0812">Transmembrane</keyword>